<dbReference type="EMBL" id="MU854031">
    <property type="protein sequence ID" value="KAK3934078.1"/>
    <property type="molecule type" value="Genomic_DNA"/>
</dbReference>
<feature type="region of interest" description="Disordered" evidence="1">
    <location>
        <begin position="35"/>
        <end position="65"/>
    </location>
</feature>
<organism evidence="2 3">
    <name type="scientific">Diplogelasinospora grovesii</name>
    <dbReference type="NCBI Taxonomy" id="303347"/>
    <lineage>
        <taxon>Eukaryota</taxon>
        <taxon>Fungi</taxon>
        <taxon>Dikarya</taxon>
        <taxon>Ascomycota</taxon>
        <taxon>Pezizomycotina</taxon>
        <taxon>Sordariomycetes</taxon>
        <taxon>Sordariomycetidae</taxon>
        <taxon>Sordariales</taxon>
        <taxon>Diplogelasinosporaceae</taxon>
        <taxon>Diplogelasinospora</taxon>
    </lineage>
</organism>
<name>A0AAN6MX05_9PEZI</name>
<protein>
    <submittedName>
        <fullName evidence="2">Uncharacterized protein</fullName>
    </submittedName>
</protein>
<keyword evidence="3" id="KW-1185">Reference proteome</keyword>
<sequence length="200" mass="23052">MECRSTRALKLKLYAEIGDRKRQHVSRELASVKLRNDRPTLTPSPPELRQPTCVGGHESQPSASNVEIPRKRCFKNSQSATFLFIKERNFDKYEIVLNEVMEFVCHRPLLKDQPLPESFRIVIDVKVEVSHVSAPLEISHLIATKITVEDSATKQVIHANILKFSGRYLVPREQWLTWWSSLVSSSMGQDVEHIKYLDEQ</sequence>
<dbReference type="AlphaFoldDB" id="A0AAN6MX05"/>
<reference evidence="3" key="1">
    <citation type="journal article" date="2023" name="Mol. Phylogenet. Evol.">
        <title>Genome-scale phylogeny and comparative genomics of the fungal order Sordariales.</title>
        <authorList>
            <person name="Hensen N."/>
            <person name="Bonometti L."/>
            <person name="Westerberg I."/>
            <person name="Brannstrom I.O."/>
            <person name="Guillou S."/>
            <person name="Cros-Aarteil S."/>
            <person name="Calhoun S."/>
            <person name="Haridas S."/>
            <person name="Kuo A."/>
            <person name="Mondo S."/>
            <person name="Pangilinan J."/>
            <person name="Riley R."/>
            <person name="LaButti K."/>
            <person name="Andreopoulos B."/>
            <person name="Lipzen A."/>
            <person name="Chen C."/>
            <person name="Yan M."/>
            <person name="Daum C."/>
            <person name="Ng V."/>
            <person name="Clum A."/>
            <person name="Steindorff A."/>
            <person name="Ohm R.A."/>
            <person name="Martin F."/>
            <person name="Silar P."/>
            <person name="Natvig D.O."/>
            <person name="Lalanne C."/>
            <person name="Gautier V."/>
            <person name="Ament-Velasquez S.L."/>
            <person name="Kruys A."/>
            <person name="Hutchinson M.I."/>
            <person name="Powell A.J."/>
            <person name="Barry K."/>
            <person name="Miller A.N."/>
            <person name="Grigoriev I.V."/>
            <person name="Debuchy R."/>
            <person name="Gladieux P."/>
            <person name="Hiltunen Thoren M."/>
            <person name="Johannesson H."/>
        </authorList>
    </citation>
    <scope>NUCLEOTIDE SEQUENCE [LARGE SCALE GENOMIC DNA]</scope>
    <source>
        <strain evidence="3">CBS 340.73</strain>
    </source>
</reference>
<dbReference type="Proteomes" id="UP001303473">
    <property type="component" value="Unassembled WGS sequence"/>
</dbReference>
<accession>A0AAN6MX05</accession>
<comment type="caution">
    <text evidence="2">The sequence shown here is derived from an EMBL/GenBank/DDBJ whole genome shotgun (WGS) entry which is preliminary data.</text>
</comment>
<evidence type="ECO:0000313" key="3">
    <source>
        <dbReference type="Proteomes" id="UP001303473"/>
    </source>
</evidence>
<evidence type="ECO:0000313" key="2">
    <source>
        <dbReference type="EMBL" id="KAK3934078.1"/>
    </source>
</evidence>
<proteinExistence type="predicted"/>
<gene>
    <name evidence="2" type="ORF">QBC46DRAFT_414234</name>
</gene>
<evidence type="ECO:0000256" key="1">
    <source>
        <dbReference type="SAM" id="MobiDB-lite"/>
    </source>
</evidence>